<dbReference type="InterPro" id="IPR043502">
    <property type="entry name" value="DNA/RNA_pol_sf"/>
</dbReference>
<dbReference type="STRING" id="3880.A0A072V586"/>
<keyword evidence="3" id="KW-1185">Reference proteome</keyword>
<dbReference type="Proteomes" id="UP000002051">
    <property type="component" value="Chromosome 3"/>
</dbReference>
<sequence>MSASELSELKKQLEDLLDKKFVRPSVSPWGVPILLVKKKDGSMRLCIDYRQLIKVTINNRYPLPRIDDLMDQHLLAMASGSAREASHEVVHSRGETSYSPGRAMNVSTGRMQIFPNFTLTLIQKKNAQQFSAEGEEVICQGGILFPFHRMEKVDEVTQCMMSFMVISGKPKSWRQALKKSQLTLSKAFSSVVSRAPTWQEAALVGTYNTIKYGTEAHDKDLCNDFVNDVTDADKSKVFEDVTKNLFIEIDGVLFNLIQGSGNVMLGEGRQSEGEEDDDMNVNFPPVVVREDGFIEVSYQHPGTDNGLAKVRKIVPECGSNICCMPE</sequence>
<gene>
    <name evidence="1" type="ordered locus">MTR_3g435980</name>
</gene>
<name>A0A072V586_MEDTR</name>
<dbReference type="PaxDb" id="3880-AES87949"/>
<evidence type="ECO:0000313" key="3">
    <source>
        <dbReference type="Proteomes" id="UP000002051"/>
    </source>
</evidence>
<dbReference type="EnsemblPlants" id="KEH33340">
    <property type="protein sequence ID" value="KEH33340"/>
    <property type="gene ID" value="MTR_3g435980"/>
</dbReference>
<dbReference type="SUPFAM" id="SSF56672">
    <property type="entry name" value="DNA/RNA polymerases"/>
    <property type="match status" value="1"/>
</dbReference>
<dbReference type="AlphaFoldDB" id="A0A072V586"/>
<evidence type="ECO:0000313" key="1">
    <source>
        <dbReference type="EMBL" id="KEH33340.1"/>
    </source>
</evidence>
<dbReference type="InterPro" id="IPR032567">
    <property type="entry name" value="RTL1-rel"/>
</dbReference>
<dbReference type="EMBL" id="CM001219">
    <property type="protein sequence ID" value="KEH33340.1"/>
    <property type="molecule type" value="Genomic_DNA"/>
</dbReference>
<protein>
    <submittedName>
        <fullName evidence="1">Reverse-transcriptase-like protein, putative</fullName>
    </submittedName>
</protein>
<dbReference type="Gene3D" id="3.10.10.10">
    <property type="entry name" value="HIV Type 1 Reverse Transcriptase, subunit A, domain 1"/>
    <property type="match status" value="1"/>
</dbReference>
<proteinExistence type="predicted"/>
<reference evidence="1 3" key="2">
    <citation type="journal article" date="2014" name="BMC Genomics">
        <title>An improved genome release (version Mt4.0) for the model legume Medicago truncatula.</title>
        <authorList>
            <person name="Tang H."/>
            <person name="Krishnakumar V."/>
            <person name="Bidwell S."/>
            <person name="Rosen B."/>
            <person name="Chan A."/>
            <person name="Zhou S."/>
            <person name="Gentzbittel L."/>
            <person name="Childs K.L."/>
            <person name="Yandell M."/>
            <person name="Gundlach H."/>
            <person name="Mayer K.F."/>
            <person name="Schwartz D.C."/>
            <person name="Town C.D."/>
        </authorList>
    </citation>
    <scope>GENOME REANNOTATION</scope>
    <source>
        <strain evidence="1">A17</strain>
        <strain evidence="2 3">cv. Jemalong A17</strain>
    </source>
</reference>
<dbReference type="eggNOG" id="KOG0017">
    <property type="taxonomic scope" value="Eukaryota"/>
</dbReference>
<dbReference type="PANTHER" id="PTHR15503">
    <property type="entry name" value="LDOC1 RELATED"/>
    <property type="match status" value="1"/>
</dbReference>
<accession>A0A072V586</accession>
<organism evidence="1 3">
    <name type="scientific">Medicago truncatula</name>
    <name type="common">Barrel medic</name>
    <name type="synonym">Medicago tribuloides</name>
    <dbReference type="NCBI Taxonomy" id="3880"/>
    <lineage>
        <taxon>Eukaryota</taxon>
        <taxon>Viridiplantae</taxon>
        <taxon>Streptophyta</taxon>
        <taxon>Embryophyta</taxon>
        <taxon>Tracheophyta</taxon>
        <taxon>Spermatophyta</taxon>
        <taxon>Magnoliopsida</taxon>
        <taxon>eudicotyledons</taxon>
        <taxon>Gunneridae</taxon>
        <taxon>Pentapetalae</taxon>
        <taxon>rosids</taxon>
        <taxon>fabids</taxon>
        <taxon>Fabales</taxon>
        <taxon>Fabaceae</taxon>
        <taxon>Papilionoideae</taxon>
        <taxon>50 kb inversion clade</taxon>
        <taxon>NPAAA clade</taxon>
        <taxon>Hologalegina</taxon>
        <taxon>IRL clade</taxon>
        <taxon>Trifolieae</taxon>
        <taxon>Medicago</taxon>
    </lineage>
</organism>
<reference evidence="1 3" key="1">
    <citation type="journal article" date="2011" name="Nature">
        <title>The Medicago genome provides insight into the evolution of rhizobial symbioses.</title>
        <authorList>
            <person name="Young N.D."/>
            <person name="Debelle F."/>
            <person name="Oldroyd G.E."/>
            <person name="Geurts R."/>
            <person name="Cannon S.B."/>
            <person name="Udvardi M.K."/>
            <person name="Benedito V.A."/>
            <person name="Mayer K.F."/>
            <person name="Gouzy J."/>
            <person name="Schoof H."/>
            <person name="Van de Peer Y."/>
            <person name="Proost S."/>
            <person name="Cook D.R."/>
            <person name="Meyers B.C."/>
            <person name="Spannagl M."/>
            <person name="Cheung F."/>
            <person name="De Mita S."/>
            <person name="Krishnakumar V."/>
            <person name="Gundlach H."/>
            <person name="Zhou S."/>
            <person name="Mudge J."/>
            <person name="Bharti A.K."/>
            <person name="Murray J.D."/>
            <person name="Naoumkina M.A."/>
            <person name="Rosen B."/>
            <person name="Silverstein K.A."/>
            <person name="Tang H."/>
            <person name="Rombauts S."/>
            <person name="Zhao P.X."/>
            <person name="Zhou P."/>
            <person name="Barbe V."/>
            <person name="Bardou P."/>
            <person name="Bechner M."/>
            <person name="Bellec A."/>
            <person name="Berger A."/>
            <person name="Berges H."/>
            <person name="Bidwell S."/>
            <person name="Bisseling T."/>
            <person name="Choisne N."/>
            <person name="Couloux A."/>
            <person name="Denny R."/>
            <person name="Deshpande S."/>
            <person name="Dai X."/>
            <person name="Doyle J.J."/>
            <person name="Dudez A.M."/>
            <person name="Farmer A.D."/>
            <person name="Fouteau S."/>
            <person name="Franken C."/>
            <person name="Gibelin C."/>
            <person name="Gish J."/>
            <person name="Goldstein S."/>
            <person name="Gonzalez A.J."/>
            <person name="Green P.J."/>
            <person name="Hallab A."/>
            <person name="Hartog M."/>
            <person name="Hua A."/>
            <person name="Humphray S.J."/>
            <person name="Jeong D.H."/>
            <person name="Jing Y."/>
            <person name="Jocker A."/>
            <person name="Kenton S.M."/>
            <person name="Kim D.J."/>
            <person name="Klee K."/>
            <person name="Lai H."/>
            <person name="Lang C."/>
            <person name="Lin S."/>
            <person name="Macmil S.L."/>
            <person name="Magdelenat G."/>
            <person name="Matthews L."/>
            <person name="McCorrison J."/>
            <person name="Monaghan E.L."/>
            <person name="Mun J.H."/>
            <person name="Najar F.Z."/>
            <person name="Nicholson C."/>
            <person name="Noirot C."/>
            <person name="O'Bleness M."/>
            <person name="Paule C.R."/>
            <person name="Poulain J."/>
            <person name="Prion F."/>
            <person name="Qin B."/>
            <person name="Qu C."/>
            <person name="Retzel E.F."/>
            <person name="Riddle C."/>
            <person name="Sallet E."/>
            <person name="Samain S."/>
            <person name="Samson N."/>
            <person name="Sanders I."/>
            <person name="Saurat O."/>
            <person name="Scarpelli C."/>
            <person name="Schiex T."/>
            <person name="Segurens B."/>
            <person name="Severin A.J."/>
            <person name="Sherrier D.J."/>
            <person name="Shi R."/>
            <person name="Sims S."/>
            <person name="Singer S.R."/>
            <person name="Sinharoy S."/>
            <person name="Sterck L."/>
            <person name="Viollet A."/>
            <person name="Wang B.B."/>
            <person name="Wang K."/>
            <person name="Wang M."/>
            <person name="Wang X."/>
            <person name="Warfsmann J."/>
            <person name="Weissenbach J."/>
            <person name="White D.D."/>
            <person name="White J.D."/>
            <person name="Wiley G.B."/>
            <person name="Wincker P."/>
            <person name="Xing Y."/>
            <person name="Yang L."/>
            <person name="Yao Z."/>
            <person name="Ying F."/>
            <person name="Zhai J."/>
            <person name="Zhou L."/>
            <person name="Zuber A."/>
            <person name="Denarie J."/>
            <person name="Dixon R.A."/>
            <person name="May G.D."/>
            <person name="Schwartz D.C."/>
            <person name="Rogers J."/>
            <person name="Quetier F."/>
            <person name="Town C.D."/>
            <person name="Roe B.A."/>
        </authorList>
    </citation>
    <scope>NUCLEOTIDE SEQUENCE [LARGE SCALE GENOMIC DNA]</scope>
    <source>
        <strain evidence="1">A17</strain>
        <strain evidence="2 3">cv. Jemalong A17</strain>
    </source>
</reference>
<evidence type="ECO:0000313" key="2">
    <source>
        <dbReference type="EnsemblPlants" id="KEH33340"/>
    </source>
</evidence>
<dbReference type="PANTHER" id="PTHR15503:SF45">
    <property type="entry name" value="RNA-DIRECTED DNA POLYMERASE HOMOLOG"/>
    <property type="match status" value="1"/>
</dbReference>
<dbReference type="HOGENOM" id="CLU_853563_0_0_1"/>
<reference evidence="2" key="3">
    <citation type="submission" date="2015-04" db="UniProtKB">
        <authorList>
            <consortium name="EnsemblPlants"/>
        </authorList>
    </citation>
    <scope>IDENTIFICATION</scope>
    <source>
        <strain evidence="2">cv. Jemalong A17</strain>
    </source>
</reference>